<reference evidence="1 2" key="1">
    <citation type="journal article" date="2022" name="bioRxiv">
        <title>Genomics of Preaxostyla Flagellates Illuminates Evolutionary Transitions and the Path Towards Mitochondrial Loss.</title>
        <authorList>
            <person name="Novak L.V.F."/>
            <person name="Treitli S.C."/>
            <person name="Pyrih J."/>
            <person name="Halakuc P."/>
            <person name="Pipaliya S.V."/>
            <person name="Vacek V."/>
            <person name="Brzon O."/>
            <person name="Soukal P."/>
            <person name="Eme L."/>
            <person name="Dacks J.B."/>
            <person name="Karnkowska A."/>
            <person name="Elias M."/>
            <person name="Hampl V."/>
        </authorList>
    </citation>
    <scope>NUCLEOTIDE SEQUENCE [LARGE SCALE GENOMIC DNA]</scope>
    <source>
        <strain evidence="1">NAU3</strain>
        <tissue evidence="1">Gut</tissue>
    </source>
</reference>
<dbReference type="EMBL" id="JARBJD010000265">
    <property type="protein sequence ID" value="KAK2945320.1"/>
    <property type="molecule type" value="Genomic_DNA"/>
</dbReference>
<dbReference type="Proteomes" id="UP001281761">
    <property type="component" value="Unassembled WGS sequence"/>
</dbReference>
<name>A0ABQ9X0N3_9EUKA</name>
<accession>A0ABQ9X0N3</accession>
<gene>
    <name evidence="1" type="ORF">BLNAU_19763</name>
</gene>
<comment type="caution">
    <text evidence="1">The sequence shown here is derived from an EMBL/GenBank/DDBJ whole genome shotgun (WGS) entry which is preliminary data.</text>
</comment>
<proteinExistence type="predicted"/>
<evidence type="ECO:0000313" key="1">
    <source>
        <dbReference type="EMBL" id="KAK2945320.1"/>
    </source>
</evidence>
<organism evidence="1 2">
    <name type="scientific">Blattamonas nauphoetae</name>
    <dbReference type="NCBI Taxonomy" id="2049346"/>
    <lineage>
        <taxon>Eukaryota</taxon>
        <taxon>Metamonada</taxon>
        <taxon>Preaxostyla</taxon>
        <taxon>Oxymonadida</taxon>
        <taxon>Blattamonas</taxon>
    </lineage>
</organism>
<sequence length="125" mass="14071">MPSELLKEVKTRSFVKILLLVCFLPSSTNISLVPFSLSTIVGNMLQQVHFEIFLFQLRELQFETIRDLLPTTSSTLRAHPNIFPLSYTPISKETTVKFTDDTASTQLLALTFSHLSDALLISVLN</sequence>
<protein>
    <submittedName>
        <fullName evidence="1">Uncharacterized protein</fullName>
    </submittedName>
</protein>
<evidence type="ECO:0000313" key="2">
    <source>
        <dbReference type="Proteomes" id="UP001281761"/>
    </source>
</evidence>
<keyword evidence="2" id="KW-1185">Reference proteome</keyword>